<dbReference type="Proteomes" id="UP000320722">
    <property type="component" value="Chromosome"/>
</dbReference>
<accession>A0A517WMX9</accession>
<proteinExistence type="predicted"/>
<evidence type="ECO:0000313" key="1">
    <source>
        <dbReference type="EMBL" id="QDU06593.1"/>
    </source>
</evidence>
<gene>
    <name evidence="1" type="ORF">V6x_63470</name>
</gene>
<evidence type="ECO:0000313" key="2">
    <source>
        <dbReference type="Proteomes" id="UP000320722"/>
    </source>
</evidence>
<dbReference type="RefSeq" id="WP_145045793.1">
    <property type="nucleotide sequence ID" value="NZ_CP036347.1"/>
</dbReference>
<organism evidence="1 2">
    <name type="scientific">Gimesia chilikensis</name>
    <dbReference type="NCBI Taxonomy" id="2605989"/>
    <lineage>
        <taxon>Bacteria</taxon>
        <taxon>Pseudomonadati</taxon>
        <taxon>Planctomycetota</taxon>
        <taxon>Planctomycetia</taxon>
        <taxon>Planctomycetales</taxon>
        <taxon>Planctomycetaceae</taxon>
        <taxon>Gimesia</taxon>
    </lineage>
</organism>
<protein>
    <submittedName>
        <fullName evidence="1">Uncharacterized protein</fullName>
    </submittedName>
</protein>
<name>A0A517WMX9_9PLAN</name>
<reference evidence="1 2" key="1">
    <citation type="submission" date="2019-02" db="EMBL/GenBank/DDBJ databases">
        <title>Deep-cultivation of Planctomycetes and their phenomic and genomic characterization uncovers novel biology.</title>
        <authorList>
            <person name="Wiegand S."/>
            <person name="Jogler M."/>
            <person name="Boedeker C."/>
            <person name="Pinto D."/>
            <person name="Vollmers J."/>
            <person name="Rivas-Marin E."/>
            <person name="Kohn T."/>
            <person name="Peeters S.H."/>
            <person name="Heuer A."/>
            <person name="Rast P."/>
            <person name="Oberbeckmann S."/>
            <person name="Bunk B."/>
            <person name="Jeske O."/>
            <person name="Meyerdierks A."/>
            <person name="Storesund J.E."/>
            <person name="Kallscheuer N."/>
            <person name="Luecker S."/>
            <person name="Lage O.M."/>
            <person name="Pohl T."/>
            <person name="Merkel B.J."/>
            <person name="Hornburger P."/>
            <person name="Mueller R.-W."/>
            <person name="Bruemmer F."/>
            <person name="Labrenz M."/>
            <person name="Spormann A.M."/>
            <person name="Op den Camp H."/>
            <person name="Overmann J."/>
            <person name="Amann R."/>
            <person name="Jetten M.S.M."/>
            <person name="Mascher T."/>
            <person name="Medema M.H."/>
            <person name="Devos D.P."/>
            <person name="Kaster A.-K."/>
            <person name="Ovreas L."/>
            <person name="Rohde M."/>
            <person name="Galperin M.Y."/>
            <person name="Jogler C."/>
        </authorList>
    </citation>
    <scope>NUCLEOTIDE SEQUENCE [LARGE SCALE GENOMIC DNA]</scope>
    <source>
        <strain evidence="1 2">V6</strain>
    </source>
</reference>
<dbReference type="EMBL" id="CP036347">
    <property type="protein sequence ID" value="QDU06593.1"/>
    <property type="molecule type" value="Genomic_DNA"/>
</dbReference>
<dbReference type="AlphaFoldDB" id="A0A517WMX9"/>
<sequence>MNQLERGVTLVGAAFFHKAVLMIAENPETSIVSPEIGPLFCKNVKKFQISVYNSLRRRVDWLLTDLKSTDSVGISLCSVGKSL</sequence>